<accession>A0A6B0SPE2</accession>
<dbReference type="Proteomes" id="UP000471521">
    <property type="component" value="Unassembled WGS sequence"/>
</dbReference>
<comment type="caution">
    <text evidence="1">The sequence shown here is derived from an EMBL/GenBank/DDBJ whole genome shotgun (WGS) entry which is preliminary data.</text>
</comment>
<dbReference type="AlphaFoldDB" id="A0A6B0SPE2"/>
<evidence type="ECO:0000313" key="1">
    <source>
        <dbReference type="EMBL" id="MXR21383.1"/>
    </source>
</evidence>
<reference evidence="1 2" key="1">
    <citation type="submission" date="2019-12" db="EMBL/GenBank/DDBJ databases">
        <title>Isolation and characterization of three novel carbon monoxide-oxidizing members of Halobacteria from salione crusts and soils.</title>
        <authorList>
            <person name="Myers M.R."/>
            <person name="King G.M."/>
        </authorList>
    </citation>
    <scope>NUCLEOTIDE SEQUENCE [LARGE SCALE GENOMIC DNA]</scope>
    <source>
        <strain evidence="1 2">PCN9</strain>
    </source>
</reference>
<dbReference type="SUPFAM" id="SSF53187">
    <property type="entry name" value="Zn-dependent exopeptidases"/>
    <property type="match status" value="1"/>
</dbReference>
<protein>
    <submittedName>
        <fullName evidence="1">M20 family peptidase</fullName>
    </submittedName>
</protein>
<sequence>MSELRDLTERLVSIPSHDDETAAGDAIASWLRDRTDAAVTRDSAGNVVAWRNHDADGDSIA</sequence>
<name>A0A6B0SPE2_9EURY</name>
<feature type="non-terminal residue" evidence="1">
    <location>
        <position position="61"/>
    </location>
</feature>
<evidence type="ECO:0000313" key="2">
    <source>
        <dbReference type="Proteomes" id="UP000471521"/>
    </source>
</evidence>
<dbReference type="EMBL" id="WUUU01000107">
    <property type="protein sequence ID" value="MXR21383.1"/>
    <property type="molecule type" value="Genomic_DNA"/>
</dbReference>
<dbReference type="Gene3D" id="3.40.630.10">
    <property type="entry name" value="Zn peptidases"/>
    <property type="match status" value="1"/>
</dbReference>
<proteinExistence type="predicted"/>
<organism evidence="1 2">
    <name type="scientific">Halobacterium bonnevillei</name>
    <dbReference type="NCBI Taxonomy" id="2692200"/>
    <lineage>
        <taxon>Archaea</taxon>
        <taxon>Methanobacteriati</taxon>
        <taxon>Methanobacteriota</taxon>
        <taxon>Stenosarchaea group</taxon>
        <taxon>Halobacteria</taxon>
        <taxon>Halobacteriales</taxon>
        <taxon>Halobacteriaceae</taxon>
        <taxon>Halobacterium</taxon>
    </lineage>
</organism>
<gene>
    <name evidence="1" type="ORF">GRX66_12490</name>
</gene>
<keyword evidence="2" id="KW-1185">Reference proteome</keyword>